<keyword evidence="5" id="KW-1185">Reference proteome</keyword>
<evidence type="ECO:0000259" key="2">
    <source>
        <dbReference type="Pfam" id="PF07944"/>
    </source>
</evidence>
<sequence length="722" mass="82971">MVLIKKLKWSVALLLFISISCQNNRQDTSTVEVKIVQVPDTTATNTHYHGNRAPLAPSRLIKLPLGAIQPHNWLEECLRRQANGLMGHLGEISAWLQKEDNAWLSKDGHGSWGWEEVPYWLKGYLNTAYILEDEDMIKESQIWIEAVIAGQRPDGNFGPIMISEKDGTQDFWSNMIMLYCLQSYYEYTQDDRVIDLMTKYFKYQLSLPDNQLLSKTQYWQRIRGGDNLHSVIWLYNRTGDEWLLELAEKIHRNTAPWSKRDNTLEEIGNWKEVREGMEWPDWYGRLVDWHNVNVAQAFREPAQYYLVSKNMKYVQASYENFEIVREYFGQVPGGMFGADENARPGYDDPRQGIETCGMVEQMNSDEHLLRITGDVFWADHAEEVAFNLLPAALMPDFKSLRYITSPNMVLNDDQNHRPGIQNDGPFLMMNPFSSRCCQHNHGQGWPYLTENLWMATPDNGLAAVIYASNTVTAKVADGEEVSIVMQSNYPFEEDLTFTIDCENETSFPLYFRVPAWCKSPGVTLNNSTVDVKAEAGKYIRLDRKWKKGDTLVLSLPKELKIRTWEKNHNSVSVDYGPLTFSLKIGEEYVRGESDKTAVWDSKWQKNADVGKWPSFSIYPTTNWNYGLVLDDQNPNTSFSITKREWPEDNFPFTPEATPIMIKAKGKVISNWTIDEYGLAGELQDSPVKSDEPIENIELIPMGAARLRISAFPIIGENGTEWD</sequence>
<comment type="caution">
    <text evidence="4">The sequence shown here is derived from an EMBL/GenBank/DDBJ whole genome shotgun (WGS) entry which is preliminary data.</text>
</comment>
<evidence type="ECO:0000313" key="5">
    <source>
        <dbReference type="Proteomes" id="UP001595841"/>
    </source>
</evidence>
<dbReference type="Pfam" id="PF20736">
    <property type="entry name" value="Glyco_hydro127M"/>
    <property type="match status" value="1"/>
</dbReference>
<dbReference type="RefSeq" id="WP_379761837.1">
    <property type="nucleotide sequence ID" value="NZ_JBHSCL010000001.1"/>
</dbReference>
<protein>
    <submittedName>
        <fullName evidence="4">Beta-L-arabinofuranosidase domain-containing protein</fullName>
    </submittedName>
</protein>
<feature type="signal peptide" evidence="1">
    <location>
        <begin position="1"/>
        <end position="25"/>
    </location>
</feature>
<dbReference type="Proteomes" id="UP001595841">
    <property type="component" value="Unassembled WGS sequence"/>
</dbReference>
<evidence type="ECO:0000313" key="4">
    <source>
        <dbReference type="EMBL" id="MFC4218503.1"/>
    </source>
</evidence>
<dbReference type="InterPro" id="IPR012878">
    <property type="entry name" value="Beta-AFase-like_GH127_cat"/>
</dbReference>
<dbReference type="Pfam" id="PF07944">
    <property type="entry name" value="Beta-AFase-like_GH127_cat"/>
    <property type="match status" value="1"/>
</dbReference>
<name>A0ABV8PH81_9FLAO</name>
<dbReference type="PANTHER" id="PTHR31151:SF0">
    <property type="entry name" value="PROLINE-TRNA LIGASE (DUF1680)"/>
    <property type="match status" value="1"/>
</dbReference>
<evidence type="ECO:0000259" key="3">
    <source>
        <dbReference type="Pfam" id="PF20736"/>
    </source>
</evidence>
<evidence type="ECO:0000256" key="1">
    <source>
        <dbReference type="SAM" id="SignalP"/>
    </source>
</evidence>
<proteinExistence type="predicted"/>
<feature type="domain" description="Non-reducing end beta-L-arabinofuranosidase-like GH127 middle" evidence="3">
    <location>
        <begin position="461"/>
        <end position="556"/>
    </location>
</feature>
<feature type="domain" description="Non-reducing end beta-L-arabinofuranosidase-like GH127 catalytic" evidence="2">
    <location>
        <begin position="117"/>
        <end position="449"/>
    </location>
</feature>
<dbReference type="InterPro" id="IPR008928">
    <property type="entry name" value="6-hairpin_glycosidase_sf"/>
</dbReference>
<organism evidence="4 5">
    <name type="scientific">Flagellimonas marina</name>
    <dbReference type="NCBI Taxonomy" id="1775168"/>
    <lineage>
        <taxon>Bacteria</taxon>
        <taxon>Pseudomonadati</taxon>
        <taxon>Bacteroidota</taxon>
        <taxon>Flavobacteriia</taxon>
        <taxon>Flavobacteriales</taxon>
        <taxon>Flavobacteriaceae</taxon>
        <taxon>Flagellimonas</taxon>
    </lineage>
</organism>
<dbReference type="PANTHER" id="PTHR31151">
    <property type="entry name" value="PROLINE-TRNA LIGASE (DUF1680)"/>
    <property type="match status" value="1"/>
</dbReference>
<dbReference type="EMBL" id="JBHSCL010000001">
    <property type="protein sequence ID" value="MFC4218503.1"/>
    <property type="molecule type" value="Genomic_DNA"/>
</dbReference>
<accession>A0ABV8PH81</accession>
<dbReference type="InterPro" id="IPR049046">
    <property type="entry name" value="Beta-AFase-like_GH127_middle"/>
</dbReference>
<reference evidence="5" key="1">
    <citation type="journal article" date="2019" name="Int. J. Syst. Evol. Microbiol.">
        <title>The Global Catalogue of Microorganisms (GCM) 10K type strain sequencing project: providing services to taxonomists for standard genome sequencing and annotation.</title>
        <authorList>
            <consortium name="The Broad Institute Genomics Platform"/>
            <consortium name="The Broad Institute Genome Sequencing Center for Infectious Disease"/>
            <person name="Wu L."/>
            <person name="Ma J."/>
        </authorList>
    </citation>
    <scope>NUCLEOTIDE SEQUENCE [LARGE SCALE GENOMIC DNA]</scope>
    <source>
        <strain evidence="5">CGMCC 1.15774</strain>
    </source>
</reference>
<keyword evidence="1" id="KW-0732">Signal</keyword>
<dbReference type="PROSITE" id="PS51257">
    <property type="entry name" value="PROKAR_LIPOPROTEIN"/>
    <property type="match status" value="1"/>
</dbReference>
<dbReference type="SUPFAM" id="SSF48208">
    <property type="entry name" value="Six-hairpin glycosidases"/>
    <property type="match status" value="1"/>
</dbReference>
<gene>
    <name evidence="4" type="ORF">ACFOWS_00055</name>
</gene>
<feature type="chain" id="PRO_5046006047" evidence="1">
    <location>
        <begin position="26"/>
        <end position="722"/>
    </location>
</feature>